<feature type="transmembrane region" description="Helical" evidence="1">
    <location>
        <begin position="6"/>
        <end position="27"/>
    </location>
</feature>
<name>A0A4Y4DQ37_GLUUR</name>
<feature type="domain" description="PH" evidence="2">
    <location>
        <begin position="40"/>
        <end position="154"/>
    </location>
</feature>
<evidence type="ECO:0000256" key="1">
    <source>
        <dbReference type="SAM" id="Phobius"/>
    </source>
</evidence>
<dbReference type="EMBL" id="BJNY01000001">
    <property type="protein sequence ID" value="GED04671.1"/>
    <property type="molecule type" value="Genomic_DNA"/>
</dbReference>
<dbReference type="RefSeq" id="WP_246055256.1">
    <property type="nucleotide sequence ID" value="NZ_BAAAJL010000007.1"/>
</dbReference>
<evidence type="ECO:0000313" key="3">
    <source>
        <dbReference type="EMBL" id="GED04671.1"/>
    </source>
</evidence>
<dbReference type="Proteomes" id="UP000316612">
    <property type="component" value="Unassembled WGS sequence"/>
</dbReference>
<keyword evidence="1" id="KW-0472">Membrane</keyword>
<protein>
    <recommendedName>
        <fullName evidence="2">PH domain-containing protein</fullName>
    </recommendedName>
</protein>
<keyword evidence="1" id="KW-1133">Transmembrane helix</keyword>
<gene>
    <name evidence="3" type="ORF">AUR04nite_02030</name>
</gene>
<organism evidence="3 4">
    <name type="scientific">Glutamicibacter uratoxydans</name>
    <name type="common">Arthrobacter uratoxydans</name>
    <dbReference type="NCBI Taxonomy" id="43667"/>
    <lineage>
        <taxon>Bacteria</taxon>
        <taxon>Bacillati</taxon>
        <taxon>Actinomycetota</taxon>
        <taxon>Actinomycetes</taxon>
        <taxon>Micrococcales</taxon>
        <taxon>Micrococcaceae</taxon>
        <taxon>Glutamicibacter</taxon>
    </lineage>
</organism>
<evidence type="ECO:0000259" key="2">
    <source>
        <dbReference type="Pfam" id="PF25362"/>
    </source>
</evidence>
<keyword evidence="4" id="KW-1185">Reference proteome</keyword>
<proteinExistence type="predicted"/>
<keyword evidence="1" id="KW-0812">Transmembrane</keyword>
<accession>A0A4Y4DQ37</accession>
<dbReference type="PROSITE" id="PS51257">
    <property type="entry name" value="PROKAR_LIPOPROTEIN"/>
    <property type="match status" value="1"/>
</dbReference>
<dbReference type="Pfam" id="PF25362">
    <property type="entry name" value="bPH_11"/>
    <property type="match status" value="1"/>
</dbReference>
<comment type="caution">
    <text evidence="3">The sequence shown here is derived from an EMBL/GenBank/DDBJ whole genome shotgun (WGS) entry which is preliminary data.</text>
</comment>
<sequence>MPREAILPVIITILVVIAGCAAIFIGWRNLKARQSDIPEPFEPFEDSIGPSYPGMYVATTKFEDWLDRIAVHDLGVRSNASLEVGEQGLHILRPGTRDVHIPWTAFERVVRSSGMIGKFVEKNGLIVVSWEKDGFTFDTGFRPRFAADTPKIYELLASHQGGAAEQETNK</sequence>
<reference evidence="3 4" key="1">
    <citation type="submission" date="2019-06" db="EMBL/GenBank/DDBJ databases">
        <title>Whole genome shotgun sequence of Glutamicibacter uratoxydans NBRC 15515.</title>
        <authorList>
            <person name="Hosoyama A."/>
            <person name="Uohara A."/>
            <person name="Ohji S."/>
            <person name="Ichikawa N."/>
        </authorList>
    </citation>
    <scope>NUCLEOTIDE SEQUENCE [LARGE SCALE GENOMIC DNA]</scope>
    <source>
        <strain evidence="3 4">NBRC 15515</strain>
    </source>
</reference>
<dbReference type="InterPro" id="IPR057446">
    <property type="entry name" value="PH_bac"/>
</dbReference>
<dbReference type="AlphaFoldDB" id="A0A4Y4DQ37"/>
<evidence type="ECO:0000313" key="4">
    <source>
        <dbReference type="Proteomes" id="UP000316612"/>
    </source>
</evidence>